<evidence type="ECO:0000313" key="3">
    <source>
        <dbReference type="RefSeq" id="XP_022156574.1"/>
    </source>
</evidence>
<dbReference type="RefSeq" id="XP_022156574.1">
    <property type="nucleotide sequence ID" value="XM_022300882.1"/>
</dbReference>
<organism evidence="2 3">
    <name type="scientific">Momordica charantia</name>
    <name type="common">Bitter gourd</name>
    <name type="synonym">Balsam pear</name>
    <dbReference type="NCBI Taxonomy" id="3673"/>
    <lineage>
        <taxon>Eukaryota</taxon>
        <taxon>Viridiplantae</taxon>
        <taxon>Streptophyta</taxon>
        <taxon>Embryophyta</taxon>
        <taxon>Tracheophyta</taxon>
        <taxon>Spermatophyta</taxon>
        <taxon>Magnoliopsida</taxon>
        <taxon>eudicotyledons</taxon>
        <taxon>Gunneridae</taxon>
        <taxon>Pentapetalae</taxon>
        <taxon>rosids</taxon>
        <taxon>fabids</taxon>
        <taxon>Cucurbitales</taxon>
        <taxon>Cucurbitaceae</taxon>
        <taxon>Momordiceae</taxon>
        <taxon>Momordica</taxon>
    </lineage>
</organism>
<gene>
    <name evidence="3" type="primary">LOC111023450</name>
</gene>
<proteinExistence type="predicted"/>
<dbReference type="OrthoDB" id="1726327at2759"/>
<dbReference type="AlphaFoldDB" id="A0A6J1DTW2"/>
<dbReference type="InterPro" id="IPR018289">
    <property type="entry name" value="MULE_transposase_dom"/>
</dbReference>
<dbReference type="Proteomes" id="UP000504603">
    <property type="component" value="Unplaced"/>
</dbReference>
<dbReference type="Pfam" id="PF10551">
    <property type="entry name" value="MULE"/>
    <property type="match status" value="1"/>
</dbReference>
<dbReference type="KEGG" id="mcha:111023450"/>
<reference evidence="3" key="1">
    <citation type="submission" date="2025-08" db="UniProtKB">
        <authorList>
            <consortium name="RefSeq"/>
        </authorList>
    </citation>
    <scope>IDENTIFICATION</scope>
    <source>
        <strain evidence="3">OHB3-1</strain>
    </source>
</reference>
<dbReference type="GeneID" id="111023450"/>
<feature type="domain" description="MULE transposase" evidence="1">
    <location>
        <begin position="97"/>
        <end position="180"/>
    </location>
</feature>
<dbReference type="PANTHER" id="PTHR31973">
    <property type="entry name" value="POLYPROTEIN, PUTATIVE-RELATED"/>
    <property type="match status" value="1"/>
</dbReference>
<protein>
    <submittedName>
        <fullName evidence="3">Uncharacterized protein LOC111023450</fullName>
    </submittedName>
</protein>
<sequence>MTIIQSSHRQASSSFIGECMVEKFRFSSSDRSTPKDIIHHMRTNYGVGVSYYKAWRAKTTVNKLLTGDADDSYALIPKFFVKLKEMNPGASIEGWSKYGGTLLTASTCDGNNQIFPLAFGIVDSENDASWRWFFQNLKNSFGDREGLVIISDRHLSIGKSVLKVFPYAQYCVCKRHLLKNLKLSYKDSLIDKLFENCAKSYTTNDFELNMRLMESIYPTIREYLSNVGFEKWARAHTKERRYQMLTTNISESLNATLKESRDLPVASLLDSVRQLLQRWFYDRSKSAASLNNFLSPWAYTEIHKQFNESKSLVVDPINNVEFQVIHKADNFLTDYPSHSKEIRLEEDQTPPAIARKINNSLFNESALSSIQLEKILEIDVLFVMVADASIMEARVAEMERKLAALIKIDEERDYEIASFKNPIES</sequence>
<accession>A0A6J1DTW2</accession>
<dbReference type="PANTHER" id="PTHR31973:SF113">
    <property type="entry name" value="PROTEIN FAR1-RELATED SEQUENCE 5-LIKE"/>
    <property type="match status" value="1"/>
</dbReference>
<evidence type="ECO:0000259" key="1">
    <source>
        <dbReference type="Pfam" id="PF10551"/>
    </source>
</evidence>
<name>A0A6J1DTW2_MOMCH</name>
<keyword evidence="2" id="KW-1185">Reference proteome</keyword>
<evidence type="ECO:0000313" key="2">
    <source>
        <dbReference type="Proteomes" id="UP000504603"/>
    </source>
</evidence>